<dbReference type="SUPFAM" id="SSF51735">
    <property type="entry name" value="NAD(P)-binding Rossmann-fold domains"/>
    <property type="match status" value="1"/>
</dbReference>
<evidence type="ECO:0000259" key="1">
    <source>
        <dbReference type="Pfam" id="PF13460"/>
    </source>
</evidence>
<dbReference type="InterPro" id="IPR036291">
    <property type="entry name" value="NAD(P)-bd_dom_sf"/>
</dbReference>
<sequence length="249" mass="26488">MTTIAVTGATGRLGGRIIERLLEAGVAAADIAPLVRTHDKGAPWRERGMDVRVGSYDDPIALTAALAGVDKAVLVPPPSLDNAVRVHQQHQAVQALHALDISHLVLVSLADPERRPFGLEDVDLATEHIIRATGLPFTFMRNSVYMDELGPELGVAAKTGELVSATRDDLAVLLGEVTDRTITHRLASAQETVQALTDGGMDAQHADMMVGSFHAAIAKDIFDTTSVDVQELTGRSPAVSAELVRRLLG</sequence>
<dbReference type="Pfam" id="PF13460">
    <property type="entry name" value="NAD_binding_10"/>
    <property type="match status" value="1"/>
</dbReference>
<dbReference type="InterPro" id="IPR016040">
    <property type="entry name" value="NAD(P)-bd_dom"/>
</dbReference>
<protein>
    <submittedName>
        <fullName evidence="2">NAD(P)H-binding protein</fullName>
    </submittedName>
</protein>
<dbReference type="PANTHER" id="PTHR47129:SF1">
    <property type="entry name" value="NMRA-LIKE DOMAIN-CONTAINING PROTEIN"/>
    <property type="match status" value="1"/>
</dbReference>
<keyword evidence="3" id="KW-1185">Reference proteome</keyword>
<evidence type="ECO:0000313" key="2">
    <source>
        <dbReference type="EMBL" id="MFC5748093.1"/>
    </source>
</evidence>
<name>A0ABW0ZZV8_9ACTN</name>
<comment type="caution">
    <text evidence="2">The sequence shown here is derived from an EMBL/GenBank/DDBJ whole genome shotgun (WGS) entry which is preliminary data.</text>
</comment>
<dbReference type="RefSeq" id="WP_378283730.1">
    <property type="nucleotide sequence ID" value="NZ_JBHSON010000028.1"/>
</dbReference>
<evidence type="ECO:0000313" key="3">
    <source>
        <dbReference type="Proteomes" id="UP001596074"/>
    </source>
</evidence>
<dbReference type="EMBL" id="JBHSON010000028">
    <property type="protein sequence ID" value="MFC5748093.1"/>
    <property type="molecule type" value="Genomic_DNA"/>
</dbReference>
<gene>
    <name evidence="2" type="ORF">ACFPZN_20885</name>
</gene>
<feature type="domain" description="NAD(P)-binding" evidence="1">
    <location>
        <begin position="8"/>
        <end position="174"/>
    </location>
</feature>
<accession>A0ABW0ZZV8</accession>
<dbReference type="PANTHER" id="PTHR47129">
    <property type="entry name" value="QUINONE OXIDOREDUCTASE 2"/>
    <property type="match status" value="1"/>
</dbReference>
<dbReference type="Proteomes" id="UP001596074">
    <property type="component" value="Unassembled WGS sequence"/>
</dbReference>
<proteinExistence type="predicted"/>
<dbReference type="Gene3D" id="3.40.50.720">
    <property type="entry name" value="NAD(P)-binding Rossmann-like Domain"/>
    <property type="match status" value="1"/>
</dbReference>
<reference evidence="3" key="1">
    <citation type="journal article" date="2019" name="Int. J. Syst. Evol. Microbiol.">
        <title>The Global Catalogue of Microorganisms (GCM) 10K type strain sequencing project: providing services to taxonomists for standard genome sequencing and annotation.</title>
        <authorList>
            <consortium name="The Broad Institute Genomics Platform"/>
            <consortium name="The Broad Institute Genome Sequencing Center for Infectious Disease"/>
            <person name="Wu L."/>
            <person name="Ma J."/>
        </authorList>
    </citation>
    <scope>NUCLEOTIDE SEQUENCE [LARGE SCALE GENOMIC DNA]</scope>
    <source>
        <strain evidence="3">KCTC 42087</strain>
    </source>
</reference>
<dbReference type="Gene3D" id="3.90.25.10">
    <property type="entry name" value="UDP-galactose 4-epimerase, domain 1"/>
    <property type="match status" value="2"/>
</dbReference>
<organism evidence="2 3">
    <name type="scientific">Actinomadura rugatobispora</name>
    <dbReference type="NCBI Taxonomy" id="1994"/>
    <lineage>
        <taxon>Bacteria</taxon>
        <taxon>Bacillati</taxon>
        <taxon>Actinomycetota</taxon>
        <taxon>Actinomycetes</taxon>
        <taxon>Streptosporangiales</taxon>
        <taxon>Thermomonosporaceae</taxon>
        <taxon>Actinomadura</taxon>
    </lineage>
</organism>
<dbReference type="InterPro" id="IPR052718">
    <property type="entry name" value="NmrA-type_oxidoreductase"/>
</dbReference>